<feature type="compositionally biased region" description="Pro residues" evidence="1">
    <location>
        <begin position="302"/>
        <end position="316"/>
    </location>
</feature>
<evidence type="ECO:0000313" key="3">
    <source>
        <dbReference type="Proteomes" id="UP000000657"/>
    </source>
</evidence>
<reference evidence="2 3" key="1">
    <citation type="journal article" date="2007" name="Genome Res.">
        <title>Genome characteristics of facultatively symbiotic Frankia sp. strains reflect host range and host plant biogeography.</title>
        <authorList>
            <person name="Normand P."/>
            <person name="Lapierre P."/>
            <person name="Tisa L.S."/>
            <person name="Gogarten J.P."/>
            <person name="Alloisio N."/>
            <person name="Bagnarol E."/>
            <person name="Bassi C.A."/>
            <person name="Berry A.M."/>
            <person name="Bickhart D.M."/>
            <person name="Choisne N."/>
            <person name="Couloux A."/>
            <person name="Cournoyer B."/>
            <person name="Cruveiller S."/>
            <person name="Daubin V."/>
            <person name="Demange N."/>
            <person name="Francino M.P."/>
            <person name="Goltsman E."/>
            <person name="Huang Y."/>
            <person name="Kopp O.R."/>
            <person name="Labarre L."/>
            <person name="Lapidus A."/>
            <person name="Lavire C."/>
            <person name="Marechal J."/>
            <person name="Martinez M."/>
            <person name="Mastronunzio J.E."/>
            <person name="Mullin B.C."/>
            <person name="Niemann J."/>
            <person name="Pujic P."/>
            <person name="Rawnsley T."/>
            <person name="Rouy Z."/>
            <person name="Schenowitz C."/>
            <person name="Sellstedt A."/>
            <person name="Tavares F."/>
            <person name="Tomkins J.P."/>
            <person name="Vallenet D."/>
            <person name="Valverde C."/>
            <person name="Wall L.G."/>
            <person name="Wang Y."/>
            <person name="Medigue C."/>
            <person name="Benson D.R."/>
        </authorList>
    </citation>
    <scope>NUCLEOTIDE SEQUENCE [LARGE SCALE GENOMIC DNA]</scope>
    <source>
        <strain evidence="3">DSM 45986 / CECT 9034 / ACN14a</strain>
    </source>
</reference>
<organism evidence="2 3">
    <name type="scientific">Frankia alni (strain DSM 45986 / CECT 9034 / ACN14a)</name>
    <dbReference type="NCBI Taxonomy" id="326424"/>
    <lineage>
        <taxon>Bacteria</taxon>
        <taxon>Bacillati</taxon>
        <taxon>Actinomycetota</taxon>
        <taxon>Actinomycetes</taxon>
        <taxon>Frankiales</taxon>
        <taxon>Frankiaceae</taxon>
        <taxon>Frankia</taxon>
    </lineage>
</organism>
<sequence>MSDEPHPPAPGRPGGPAELGLTPAHPRLAADCGSCFALCCVAPGFATSADFPISKPPGTPCRHLSARLDCSVHDELRPRGFRGCAVFDCFGAGQQVSQVTFAGRDWRTHPADAARMFDTFTVMRTLHESLHHLGEARARLGEAHARLADADRAGLLAELDATTAVTVTLTGADADTLLAADLPAHRRAVHGLLTRASALLRAGLIGAPRSRTLGVDLVGARLAGADLRGAELAGRLLIEADLRGAELRGADLRGADLRGADLRGADLRGALFVVQAQLDAARGDATTTAPAPLTRPVHWAAPPTPAPPAPAPPIPATPTSATPAATPAATGKPAMRAGRRRGRAGRSGSGSGSSSSLS</sequence>
<evidence type="ECO:0000256" key="1">
    <source>
        <dbReference type="SAM" id="MobiDB-lite"/>
    </source>
</evidence>
<dbReference type="AlphaFoldDB" id="Q0RJE3"/>
<dbReference type="RefSeq" id="WP_011604865.1">
    <property type="nucleotide sequence ID" value="NC_008278.1"/>
</dbReference>
<keyword evidence="3" id="KW-1185">Reference proteome</keyword>
<name>Q0RJE3_FRAAA</name>
<dbReference type="Pfam" id="PF00805">
    <property type="entry name" value="Pentapeptide"/>
    <property type="match status" value="2"/>
</dbReference>
<dbReference type="InterPro" id="IPR051082">
    <property type="entry name" value="Pentapeptide-BTB/POZ_domain"/>
</dbReference>
<dbReference type="eggNOG" id="COG1357">
    <property type="taxonomic scope" value="Bacteria"/>
</dbReference>
<proteinExistence type="predicted"/>
<dbReference type="Proteomes" id="UP000000657">
    <property type="component" value="Chromosome"/>
</dbReference>
<dbReference type="Gene3D" id="2.160.20.80">
    <property type="entry name" value="E3 ubiquitin-protein ligase SopA"/>
    <property type="match status" value="1"/>
</dbReference>
<evidence type="ECO:0000313" key="2">
    <source>
        <dbReference type="EMBL" id="CAJ62369.1"/>
    </source>
</evidence>
<dbReference type="PANTHER" id="PTHR14136:SF17">
    <property type="entry name" value="BTB_POZ DOMAIN-CONTAINING PROTEIN KCTD9"/>
    <property type="match status" value="1"/>
</dbReference>
<dbReference type="STRING" id="326424.FRAAL3726"/>
<protein>
    <recommendedName>
        <fullName evidence="4">Pentapeptide repeat-containing protein</fullName>
    </recommendedName>
</protein>
<dbReference type="EMBL" id="CT573213">
    <property type="protein sequence ID" value="CAJ62369.1"/>
    <property type="molecule type" value="Genomic_DNA"/>
</dbReference>
<dbReference type="KEGG" id="fal:FRAAL3726"/>
<feature type="region of interest" description="Disordered" evidence="1">
    <location>
        <begin position="1"/>
        <end position="22"/>
    </location>
</feature>
<feature type="compositionally biased region" description="Low complexity" evidence="1">
    <location>
        <begin position="317"/>
        <end position="336"/>
    </location>
</feature>
<evidence type="ECO:0008006" key="4">
    <source>
        <dbReference type="Google" id="ProtNLM"/>
    </source>
</evidence>
<gene>
    <name evidence="2" type="ordered locus">FRAAL3726</name>
</gene>
<feature type="region of interest" description="Disordered" evidence="1">
    <location>
        <begin position="285"/>
        <end position="358"/>
    </location>
</feature>
<dbReference type="SUPFAM" id="SSF141571">
    <property type="entry name" value="Pentapeptide repeat-like"/>
    <property type="match status" value="1"/>
</dbReference>
<accession>Q0RJE3</accession>
<feature type="compositionally biased region" description="Low complexity" evidence="1">
    <location>
        <begin position="285"/>
        <end position="296"/>
    </location>
</feature>
<dbReference type="HOGENOM" id="CLU_068870_0_0_11"/>
<dbReference type="PANTHER" id="PTHR14136">
    <property type="entry name" value="BTB_POZ DOMAIN-CONTAINING PROTEIN KCTD9"/>
    <property type="match status" value="1"/>
</dbReference>
<dbReference type="InterPro" id="IPR001646">
    <property type="entry name" value="5peptide_repeat"/>
</dbReference>